<organism evidence="2 3">
    <name type="scientific">Phocaeicola massiliensis B84634 = Timone 84634 = DSM 17679 = JCM 13223</name>
    <dbReference type="NCBI Taxonomy" id="1121098"/>
    <lineage>
        <taxon>Bacteria</taxon>
        <taxon>Pseudomonadati</taxon>
        <taxon>Bacteroidota</taxon>
        <taxon>Bacteroidia</taxon>
        <taxon>Bacteroidales</taxon>
        <taxon>Bacteroidaceae</taxon>
        <taxon>Phocaeicola</taxon>
    </lineage>
</organism>
<accession>U6RPH8</accession>
<feature type="domain" description="Glycosyltransferase 2-like" evidence="1">
    <location>
        <begin position="4"/>
        <end position="149"/>
    </location>
</feature>
<dbReference type="EMBL" id="AQHY01000008">
    <property type="protein sequence ID" value="EOA57701.1"/>
    <property type="molecule type" value="Genomic_DNA"/>
</dbReference>
<dbReference type="eggNOG" id="COG1215">
    <property type="taxonomic scope" value="Bacteria"/>
</dbReference>
<dbReference type="OrthoDB" id="9788101at2"/>
<comment type="caution">
    <text evidence="2">The sequence shown here is derived from an EMBL/GenBank/DDBJ whole genome shotgun (WGS) entry which is preliminary data.</text>
</comment>
<dbReference type="Pfam" id="PF00535">
    <property type="entry name" value="Glycos_transf_2"/>
    <property type="match status" value="1"/>
</dbReference>
<evidence type="ECO:0000259" key="1">
    <source>
        <dbReference type="Pfam" id="PF00535"/>
    </source>
</evidence>
<gene>
    <name evidence="2" type="ORF">HMPREF1534_00764</name>
</gene>
<dbReference type="PATRIC" id="fig|1121098.3.peg.780"/>
<dbReference type="InterPro" id="IPR029044">
    <property type="entry name" value="Nucleotide-diphossugar_trans"/>
</dbReference>
<dbReference type="Gene3D" id="3.90.550.10">
    <property type="entry name" value="Spore Coat Polysaccharide Biosynthesis Protein SpsA, Chain A"/>
    <property type="match status" value="1"/>
</dbReference>
<protein>
    <recommendedName>
        <fullName evidence="1">Glycosyltransferase 2-like domain-containing protein</fullName>
    </recommendedName>
</protein>
<dbReference type="PANTHER" id="PTHR22916">
    <property type="entry name" value="GLYCOSYLTRANSFERASE"/>
    <property type="match status" value="1"/>
</dbReference>
<dbReference type="Proteomes" id="UP000017831">
    <property type="component" value="Unassembled WGS sequence"/>
</dbReference>
<keyword evidence="3" id="KW-1185">Reference proteome</keyword>
<dbReference type="GeneID" id="60063192"/>
<name>U6RPH8_9BACT</name>
<dbReference type="SUPFAM" id="SSF53448">
    <property type="entry name" value="Nucleotide-diphospho-sugar transferases"/>
    <property type="match status" value="1"/>
</dbReference>
<reference evidence="2 3" key="1">
    <citation type="submission" date="2013-04" db="EMBL/GenBank/DDBJ databases">
        <title>The Genome Sequence of Bacteroides massiliensis DSM 17679.</title>
        <authorList>
            <consortium name="The Broad Institute Genomics Platform"/>
            <person name="Earl A."/>
            <person name="Ward D."/>
            <person name="Feldgarden M."/>
            <person name="Gevers D."/>
            <person name="Martens E."/>
            <person name="Fenner L."/>
            <person name="Roux V."/>
            <person name="Mallet M.N."/>
            <person name="Raoult D."/>
            <person name="Walker B."/>
            <person name="Young S."/>
            <person name="Zeng Q."/>
            <person name="Gargeya S."/>
            <person name="Fitzgerald M."/>
            <person name="Haas B."/>
            <person name="Abouelleil A."/>
            <person name="Allen A.W."/>
            <person name="Alvarado L."/>
            <person name="Arachchi H.M."/>
            <person name="Berlin A.M."/>
            <person name="Chapman S.B."/>
            <person name="Gainer-Dewar J."/>
            <person name="Goldberg J."/>
            <person name="Griggs A."/>
            <person name="Gujja S."/>
            <person name="Hansen M."/>
            <person name="Howarth C."/>
            <person name="Imamovic A."/>
            <person name="Ireland A."/>
            <person name="Larimer J."/>
            <person name="McCowan C."/>
            <person name="Murphy C."/>
            <person name="Pearson M."/>
            <person name="Poon T.W."/>
            <person name="Priest M."/>
            <person name="Roberts A."/>
            <person name="Saif S."/>
            <person name="Shea T."/>
            <person name="Sisk P."/>
            <person name="Sykes S."/>
            <person name="Wortman J."/>
            <person name="Nusbaum C."/>
            <person name="Birren B."/>
        </authorList>
    </citation>
    <scope>NUCLEOTIDE SEQUENCE [LARGE SCALE GENOMIC DNA]</scope>
    <source>
        <strain evidence="3">B84634 / Timone 84634 / DSM 17679 / JCM 13223</strain>
    </source>
</reference>
<dbReference type="HOGENOM" id="CLU_025996_21_1_10"/>
<dbReference type="GO" id="GO:0016758">
    <property type="term" value="F:hexosyltransferase activity"/>
    <property type="evidence" value="ECO:0007669"/>
    <property type="project" value="UniProtKB-ARBA"/>
</dbReference>
<dbReference type="AlphaFoldDB" id="U6RPH8"/>
<evidence type="ECO:0000313" key="3">
    <source>
        <dbReference type="Proteomes" id="UP000017831"/>
    </source>
</evidence>
<dbReference type="InterPro" id="IPR001173">
    <property type="entry name" value="Glyco_trans_2-like"/>
</dbReference>
<dbReference type="STRING" id="1121098.HMPREF1534_00764"/>
<dbReference type="RefSeq" id="WP_005937303.1">
    <property type="nucleotide sequence ID" value="NZ_KB890335.1"/>
</dbReference>
<dbReference type="PANTHER" id="PTHR22916:SF3">
    <property type="entry name" value="UDP-GLCNAC:BETAGAL BETA-1,3-N-ACETYLGLUCOSAMINYLTRANSFERASE-LIKE PROTEIN 1"/>
    <property type="match status" value="1"/>
</dbReference>
<proteinExistence type="predicted"/>
<sequence>MKISLITVTYNSAETLTDTIISVLAQTYKNIEYIIVDGASNDNTIDIVKMYESQFGDRIKYISEKDKGLYDAMNKGIDMASGDVIGILNSDDFFTSDSVLQIVAQSFLSDKTLDAVYGDVHFVSPNNLHKCIRYYSSKIFRPYLMRLGFMPAHPSFYLRKKYFDQYGKYRTDYRIAADFEFLLRIIFVGKIKTLYLPIDMVTMRIGGASTSGISSNILIMKEHLKACKENSIYTNRLILSLRYFYKIIEVIKSKIRY</sequence>
<evidence type="ECO:0000313" key="2">
    <source>
        <dbReference type="EMBL" id="EOA57701.1"/>
    </source>
</evidence>
<dbReference type="CDD" id="cd06433">
    <property type="entry name" value="GT_2_WfgS_like"/>
    <property type="match status" value="1"/>
</dbReference>